<evidence type="ECO:0000259" key="22">
    <source>
        <dbReference type="PROSITE" id="PS50109"/>
    </source>
</evidence>
<dbReference type="EMBL" id="LT960612">
    <property type="protein sequence ID" value="SON52906.1"/>
    <property type="molecule type" value="Genomic_DNA"/>
</dbReference>
<evidence type="ECO:0000256" key="20">
    <source>
        <dbReference type="ARBA" id="ARBA00030800"/>
    </source>
</evidence>
<keyword evidence="7" id="KW-1003">Cell membrane</keyword>
<feature type="domain" description="Histidine kinase" evidence="22">
    <location>
        <begin position="341"/>
        <end position="529"/>
    </location>
</feature>
<dbReference type="PRINTS" id="PR00344">
    <property type="entry name" value="BCTRLSENSOR"/>
</dbReference>
<feature type="transmembrane region" description="Helical" evidence="21">
    <location>
        <begin position="230"/>
        <end position="248"/>
    </location>
</feature>
<dbReference type="EC" id="2.7.13.3" evidence="5"/>
<feature type="transmembrane region" description="Helical" evidence="21">
    <location>
        <begin position="70"/>
        <end position="88"/>
    </location>
</feature>
<evidence type="ECO:0000256" key="15">
    <source>
        <dbReference type="ARBA" id="ARBA00023004"/>
    </source>
</evidence>
<dbReference type="Pfam" id="PF02518">
    <property type="entry name" value="HATPase_c"/>
    <property type="match status" value="1"/>
</dbReference>
<keyword evidence="15" id="KW-0408">Iron</keyword>
<evidence type="ECO:0000256" key="17">
    <source>
        <dbReference type="ARBA" id="ARBA00023014"/>
    </source>
</evidence>
<dbReference type="InterPro" id="IPR005467">
    <property type="entry name" value="His_kinase_dom"/>
</dbReference>
<organism evidence="23 24">
    <name type="scientific">Vibrio tapetis subsp. tapetis</name>
    <dbReference type="NCBI Taxonomy" id="1671868"/>
    <lineage>
        <taxon>Bacteria</taxon>
        <taxon>Pseudomonadati</taxon>
        <taxon>Pseudomonadota</taxon>
        <taxon>Gammaproteobacteria</taxon>
        <taxon>Vibrionales</taxon>
        <taxon>Vibrionaceae</taxon>
        <taxon>Vibrio</taxon>
    </lineage>
</organism>
<comment type="catalytic activity">
    <reaction evidence="1">
        <text>ATP + protein L-histidine = ADP + protein N-phospho-L-histidine.</text>
        <dbReference type="EC" id="2.7.13.3"/>
    </reaction>
</comment>
<dbReference type="InterPro" id="IPR004358">
    <property type="entry name" value="Sig_transdc_His_kin-like_C"/>
</dbReference>
<evidence type="ECO:0000256" key="14">
    <source>
        <dbReference type="ARBA" id="ARBA00022989"/>
    </source>
</evidence>
<evidence type="ECO:0000256" key="1">
    <source>
        <dbReference type="ARBA" id="ARBA00000085"/>
    </source>
</evidence>
<keyword evidence="14 21" id="KW-1133">Transmembrane helix</keyword>
<dbReference type="Proteomes" id="UP000235828">
    <property type="component" value="Chromosome B"/>
</dbReference>
<dbReference type="InterPro" id="IPR003594">
    <property type="entry name" value="HATPase_dom"/>
</dbReference>
<dbReference type="GO" id="GO:0051539">
    <property type="term" value="F:4 iron, 4 sulfur cluster binding"/>
    <property type="evidence" value="ECO:0007669"/>
    <property type="project" value="UniProtKB-KW"/>
</dbReference>
<dbReference type="GO" id="GO:0005886">
    <property type="term" value="C:plasma membrane"/>
    <property type="evidence" value="ECO:0007669"/>
    <property type="project" value="UniProtKB-SubCell"/>
</dbReference>
<feature type="transmembrane region" description="Helical" evidence="21">
    <location>
        <begin position="47"/>
        <end position="64"/>
    </location>
</feature>
<comment type="cofactor">
    <cofactor evidence="2">
        <name>[4Fe-4S] cluster</name>
        <dbReference type="ChEBI" id="CHEBI:49883"/>
    </cofactor>
</comment>
<dbReference type="OrthoDB" id="9797605at2"/>
<dbReference type="SUPFAM" id="SSF55874">
    <property type="entry name" value="ATPase domain of HSP90 chaperone/DNA topoisomerase II/histidine kinase"/>
    <property type="match status" value="1"/>
</dbReference>
<accession>A0A2N8ZLZ8</accession>
<evidence type="ECO:0000256" key="10">
    <source>
        <dbReference type="ARBA" id="ARBA00022679"/>
    </source>
</evidence>
<dbReference type="RefSeq" id="WP_102525041.1">
    <property type="nucleotide sequence ID" value="NZ_LT960612.1"/>
</dbReference>
<evidence type="ECO:0000313" key="23">
    <source>
        <dbReference type="EMBL" id="SON52906.1"/>
    </source>
</evidence>
<evidence type="ECO:0000313" key="24">
    <source>
        <dbReference type="Proteomes" id="UP000235828"/>
    </source>
</evidence>
<dbReference type="AlphaFoldDB" id="A0A2N8ZLZ8"/>
<evidence type="ECO:0000256" key="19">
    <source>
        <dbReference type="ARBA" id="ARBA00024827"/>
    </source>
</evidence>
<evidence type="ECO:0000256" key="13">
    <source>
        <dbReference type="ARBA" id="ARBA00022777"/>
    </source>
</evidence>
<dbReference type="GO" id="GO:0046872">
    <property type="term" value="F:metal ion binding"/>
    <property type="evidence" value="ECO:0007669"/>
    <property type="project" value="UniProtKB-KW"/>
</dbReference>
<protein>
    <recommendedName>
        <fullName evidence="6">Oxygen sensor histidine kinase NreB</fullName>
        <ecNumber evidence="5">2.7.13.3</ecNumber>
    </recommendedName>
    <alternativeName>
        <fullName evidence="20">Nitrogen regulation protein B</fullName>
    </alternativeName>
</protein>
<dbReference type="Pfam" id="PF07730">
    <property type="entry name" value="HisKA_3"/>
    <property type="match status" value="1"/>
</dbReference>
<evidence type="ECO:0000256" key="11">
    <source>
        <dbReference type="ARBA" id="ARBA00022692"/>
    </source>
</evidence>
<dbReference type="PANTHER" id="PTHR24421:SF58">
    <property type="entry name" value="SIGNAL TRANSDUCTION HISTIDINE-PROTEIN KINASE_PHOSPHATASE UHPB"/>
    <property type="match status" value="1"/>
</dbReference>
<evidence type="ECO:0000256" key="3">
    <source>
        <dbReference type="ARBA" id="ARBA00004496"/>
    </source>
</evidence>
<keyword evidence="13" id="KW-0418">Kinase</keyword>
<dbReference type="InterPro" id="IPR036890">
    <property type="entry name" value="HATPase_C_sf"/>
</dbReference>
<dbReference type="GO" id="GO:0046983">
    <property type="term" value="F:protein dimerization activity"/>
    <property type="evidence" value="ECO:0007669"/>
    <property type="project" value="InterPro"/>
</dbReference>
<evidence type="ECO:0000256" key="5">
    <source>
        <dbReference type="ARBA" id="ARBA00012438"/>
    </source>
</evidence>
<dbReference type="GO" id="GO:0000155">
    <property type="term" value="F:phosphorelay sensor kinase activity"/>
    <property type="evidence" value="ECO:0007669"/>
    <property type="project" value="InterPro"/>
</dbReference>
<evidence type="ECO:0000256" key="9">
    <source>
        <dbReference type="ARBA" id="ARBA00022490"/>
    </source>
</evidence>
<dbReference type="InterPro" id="IPR050482">
    <property type="entry name" value="Sensor_HK_TwoCompSys"/>
</dbReference>
<evidence type="ECO:0000256" key="4">
    <source>
        <dbReference type="ARBA" id="ARBA00004651"/>
    </source>
</evidence>
<feature type="transmembrane region" description="Helical" evidence="21">
    <location>
        <begin position="156"/>
        <end position="179"/>
    </location>
</feature>
<proteinExistence type="predicted"/>
<evidence type="ECO:0000256" key="16">
    <source>
        <dbReference type="ARBA" id="ARBA00023012"/>
    </source>
</evidence>
<gene>
    <name evidence="23" type="ORF">VTAP4600_B1295</name>
</gene>
<keyword evidence="16" id="KW-0902">Two-component regulatory system</keyword>
<feature type="transmembrane region" description="Helical" evidence="21">
    <location>
        <begin position="95"/>
        <end position="115"/>
    </location>
</feature>
<comment type="subcellular location">
    <subcellularLocation>
        <location evidence="4">Cell membrane</location>
        <topology evidence="4">Multi-pass membrane protein</topology>
    </subcellularLocation>
    <subcellularLocation>
        <location evidence="3">Cytoplasm</location>
    </subcellularLocation>
</comment>
<reference evidence="23 24" key="1">
    <citation type="submission" date="2017-10" db="EMBL/GenBank/DDBJ databases">
        <authorList>
            <person name="Banno H."/>
            <person name="Chua N.-H."/>
        </authorList>
    </citation>
    <scope>NUCLEOTIDE SEQUENCE [LARGE SCALE GENOMIC DNA]</scope>
    <source>
        <strain evidence="23">Vibrio tapetis CECT4600</strain>
    </source>
</reference>
<evidence type="ECO:0000256" key="2">
    <source>
        <dbReference type="ARBA" id="ARBA00001966"/>
    </source>
</evidence>
<dbReference type="GO" id="GO:0005737">
    <property type="term" value="C:cytoplasm"/>
    <property type="evidence" value="ECO:0007669"/>
    <property type="project" value="UniProtKB-SubCell"/>
</dbReference>
<evidence type="ECO:0000256" key="21">
    <source>
        <dbReference type="SAM" id="Phobius"/>
    </source>
</evidence>
<feature type="transmembrane region" description="Helical" evidence="21">
    <location>
        <begin position="199"/>
        <end position="218"/>
    </location>
</feature>
<sequence length="533" mass="59275">MNDPQSEPSRIQSTITTAFADVFAMVLFAISYFCLWNVSNYLVNDVALAWLFLPSGLKLAVYALSHRRLWWRFTLVELVGVVAIGYGLNDFSQGALLALFALFVHAAAIPFRAIWQTLDVYWKKLLALCCFAFGYALICGLTLVMMIKPMGLSIDYAVEGAVTVFTGGILLTPFFYLLYDYLHRQIWQPLSPTLVHQEVALRTSGLIWCLVFFSVGLTAELTLLDEMKPLALILFLLPNIFMAYQYGWQGGVLASVMNSILLATAKQVAGSFDTDLELQTFIATQAIIGLGLGIAISRQHLLSHRLQQVNSDLAKELDNKRLLARQLVQVEEDIRKSVARELHDEIGQNITAIQIQAMLAKRIAPNEQCEVIASTTNDLAMRIHTSTRQLLTQLRPQALDEMGLENAIRQLVGEMKFKERHVDFQLNFGVNPERLDDITAVTLYRVVQELLNNVCKHSQATHVLLTLIPGERFSLEIRDNGIGIPSNWRSLGQGLSGIEERVSALGGQLAISSNSGGGNKINVNLPTKHITSS</sequence>
<keyword evidence="10" id="KW-0808">Transferase</keyword>
<dbReference type="PROSITE" id="PS50109">
    <property type="entry name" value="HIS_KIN"/>
    <property type="match status" value="1"/>
</dbReference>
<comment type="function">
    <text evidence="19">Member of the two-component regulatory system NreB/NreC involved in the control of dissimilatory nitrate/nitrite reduction in response to oxygen. NreB functions as a direct oxygen sensor histidine kinase which is autophosphorylated, in the absence of oxygen, probably at the conserved histidine residue, and transfers its phosphate group probably to a conserved aspartate residue of NreC. NreB/NreC activates the expression of the nitrate (narGHJI) and nitrite (nir) reductase operons, as well as the putative nitrate transporter gene narT.</text>
</comment>
<evidence type="ECO:0000256" key="8">
    <source>
        <dbReference type="ARBA" id="ARBA00022485"/>
    </source>
</evidence>
<evidence type="ECO:0000256" key="7">
    <source>
        <dbReference type="ARBA" id="ARBA00022475"/>
    </source>
</evidence>
<dbReference type="Gene3D" id="1.20.5.1930">
    <property type="match status" value="1"/>
</dbReference>
<keyword evidence="8" id="KW-0004">4Fe-4S</keyword>
<keyword evidence="24" id="KW-1185">Reference proteome</keyword>
<keyword evidence="9" id="KW-0963">Cytoplasm</keyword>
<keyword evidence="12" id="KW-0479">Metal-binding</keyword>
<dbReference type="KEGG" id="vta:B1295"/>
<dbReference type="Pfam" id="PF05231">
    <property type="entry name" value="MASE1"/>
    <property type="match status" value="1"/>
</dbReference>
<keyword evidence="11 21" id="KW-0812">Transmembrane</keyword>
<evidence type="ECO:0000256" key="6">
    <source>
        <dbReference type="ARBA" id="ARBA00017322"/>
    </source>
</evidence>
<dbReference type="CDD" id="cd16917">
    <property type="entry name" value="HATPase_UhpB-NarQ-NarX-like"/>
    <property type="match status" value="1"/>
</dbReference>
<keyword evidence="17" id="KW-0411">Iron-sulfur</keyword>
<keyword evidence="18 21" id="KW-0472">Membrane</keyword>
<feature type="transmembrane region" description="Helical" evidence="21">
    <location>
        <begin position="15"/>
        <end position="35"/>
    </location>
</feature>
<evidence type="ECO:0000256" key="12">
    <source>
        <dbReference type="ARBA" id="ARBA00022723"/>
    </source>
</evidence>
<evidence type="ECO:0000256" key="18">
    <source>
        <dbReference type="ARBA" id="ARBA00023136"/>
    </source>
</evidence>
<name>A0A2N8ZLZ8_9VIBR</name>
<dbReference type="Gene3D" id="3.30.565.10">
    <property type="entry name" value="Histidine kinase-like ATPase, C-terminal domain"/>
    <property type="match status" value="1"/>
</dbReference>
<feature type="transmembrane region" description="Helical" evidence="21">
    <location>
        <begin position="121"/>
        <end position="144"/>
    </location>
</feature>
<dbReference type="InterPro" id="IPR007895">
    <property type="entry name" value="MASE1"/>
</dbReference>
<dbReference type="PANTHER" id="PTHR24421">
    <property type="entry name" value="NITRATE/NITRITE SENSOR PROTEIN NARX-RELATED"/>
    <property type="match status" value="1"/>
</dbReference>
<dbReference type="SMART" id="SM00387">
    <property type="entry name" value="HATPase_c"/>
    <property type="match status" value="1"/>
</dbReference>
<dbReference type="InterPro" id="IPR011712">
    <property type="entry name" value="Sig_transdc_His_kin_sub3_dim/P"/>
</dbReference>